<dbReference type="Proteomes" id="UP001596549">
    <property type="component" value="Unassembled WGS sequence"/>
</dbReference>
<reference evidence="4" key="1">
    <citation type="journal article" date="2019" name="Int. J. Syst. Evol. Microbiol.">
        <title>The Global Catalogue of Microorganisms (GCM) 10K type strain sequencing project: providing services to taxonomists for standard genome sequencing and annotation.</title>
        <authorList>
            <consortium name="The Broad Institute Genomics Platform"/>
            <consortium name="The Broad Institute Genome Sequencing Center for Infectious Disease"/>
            <person name="Wu L."/>
            <person name="Ma J."/>
        </authorList>
    </citation>
    <scope>NUCLEOTIDE SEQUENCE [LARGE SCALE GENOMIC DNA]</scope>
    <source>
        <strain evidence="4">NBRC 106396</strain>
    </source>
</reference>
<sequence>MGKSIVGVYETKDEVIEAVSELTQKGYSQDDILVYTNGETKEYMNFDNDAAGYETSRRGVEEESFLDKLKNTFTEETKHSTTTEEQLKSMGIADGDVIAHSSHLENGKIAVIVDDNTTLESYSDTNVNQELLNQEKSYTGTDDLYNKDTEEERIRLREEQLDVQKNTVQTGEVDIEKTVESRQETVEVPVKKEEVYIEHRSVNQDQDYDGKPINDGETIRVPIREEQIEVTKKPVVTDEVVIGKRTVEETKQVSDTVKKEDLLVDGEEATSRNNERYNKD</sequence>
<protein>
    <submittedName>
        <fullName evidence="3">YsnF/AvaK domain-containing protein</fullName>
    </submittedName>
</protein>
<dbReference type="PANTHER" id="PTHR38463:SF1">
    <property type="entry name" value="STRESS RESPONSE PROTEIN YSNF"/>
    <property type="match status" value="1"/>
</dbReference>
<dbReference type="InterPro" id="IPR025889">
    <property type="entry name" value="GSP17M-like_dom"/>
</dbReference>
<feature type="domain" description="DUF2382" evidence="1">
    <location>
        <begin position="154"/>
        <end position="262"/>
    </location>
</feature>
<feature type="domain" description="General stress protein 17M-like" evidence="2">
    <location>
        <begin position="5"/>
        <end position="97"/>
    </location>
</feature>
<evidence type="ECO:0000259" key="1">
    <source>
        <dbReference type="Pfam" id="PF09557"/>
    </source>
</evidence>
<dbReference type="RefSeq" id="WP_379751623.1">
    <property type="nucleotide sequence ID" value="NZ_JBHTCP010000052.1"/>
</dbReference>
<dbReference type="EMBL" id="JBHTCP010000052">
    <property type="protein sequence ID" value="MFC7373566.1"/>
    <property type="molecule type" value="Genomic_DNA"/>
</dbReference>
<dbReference type="Pfam" id="PF09557">
    <property type="entry name" value="DUF2382"/>
    <property type="match status" value="1"/>
</dbReference>
<proteinExistence type="predicted"/>
<dbReference type="NCBIfam" id="TIGR02271">
    <property type="entry name" value="YsnF/AvaK domain"/>
    <property type="match status" value="1"/>
</dbReference>
<dbReference type="Pfam" id="PF11181">
    <property type="entry name" value="YflT"/>
    <property type="match status" value="1"/>
</dbReference>
<keyword evidence="4" id="KW-1185">Reference proteome</keyword>
<evidence type="ECO:0000313" key="3">
    <source>
        <dbReference type="EMBL" id="MFC7373566.1"/>
    </source>
</evidence>
<dbReference type="PANTHER" id="PTHR38463">
    <property type="entry name" value="STRESS RESPONSE PROTEIN YSNF"/>
    <property type="match status" value="1"/>
</dbReference>
<gene>
    <name evidence="3" type="ORF">ACFQPF_18135</name>
</gene>
<evidence type="ECO:0000259" key="2">
    <source>
        <dbReference type="Pfam" id="PF11181"/>
    </source>
</evidence>
<organism evidence="3 4">
    <name type="scientific">Fictibacillus iocasae</name>
    <dbReference type="NCBI Taxonomy" id="2715437"/>
    <lineage>
        <taxon>Bacteria</taxon>
        <taxon>Bacillati</taxon>
        <taxon>Bacillota</taxon>
        <taxon>Bacilli</taxon>
        <taxon>Bacillales</taxon>
        <taxon>Fictibacillaceae</taxon>
        <taxon>Fictibacillus</taxon>
    </lineage>
</organism>
<comment type="caution">
    <text evidence="3">The sequence shown here is derived from an EMBL/GenBank/DDBJ whole genome shotgun (WGS) entry which is preliminary data.</text>
</comment>
<accession>A0ABW2NSW5</accession>
<dbReference type="InterPro" id="IPR052967">
    <property type="entry name" value="Stress_Response_Assoc"/>
</dbReference>
<name>A0ABW2NSW5_9BACL</name>
<dbReference type="InterPro" id="IPR019060">
    <property type="entry name" value="DUF2382"/>
</dbReference>
<evidence type="ECO:0000313" key="4">
    <source>
        <dbReference type="Proteomes" id="UP001596549"/>
    </source>
</evidence>